<feature type="region of interest" description="Disordered" evidence="5">
    <location>
        <begin position="500"/>
        <end position="585"/>
    </location>
</feature>
<dbReference type="GeneID" id="112043581"/>
<dbReference type="KEGG" id="bany:112043581"/>
<organism evidence="6 7">
    <name type="scientific">Bicyclus anynana</name>
    <name type="common">Squinting bush brown butterfly</name>
    <dbReference type="NCBI Taxonomy" id="110368"/>
    <lineage>
        <taxon>Eukaryota</taxon>
        <taxon>Metazoa</taxon>
        <taxon>Ecdysozoa</taxon>
        <taxon>Arthropoda</taxon>
        <taxon>Hexapoda</taxon>
        <taxon>Insecta</taxon>
        <taxon>Pterygota</taxon>
        <taxon>Neoptera</taxon>
        <taxon>Endopterygota</taxon>
        <taxon>Lepidoptera</taxon>
        <taxon>Glossata</taxon>
        <taxon>Ditrysia</taxon>
        <taxon>Papilionoidea</taxon>
        <taxon>Nymphalidae</taxon>
        <taxon>Satyrinae</taxon>
        <taxon>Satyrini</taxon>
        <taxon>Mycalesina</taxon>
        <taxon>Bicyclus</taxon>
    </lineage>
</organism>
<keyword evidence="6" id="KW-1185">Reference proteome</keyword>
<feature type="compositionally biased region" description="Low complexity" evidence="5">
    <location>
        <begin position="500"/>
        <end position="510"/>
    </location>
</feature>
<gene>
    <name evidence="7" type="primary">LOC112043581</name>
</gene>
<dbReference type="Proteomes" id="UP001652582">
    <property type="component" value="Chromosome 10"/>
</dbReference>
<dbReference type="PANTHER" id="PTHR13091:SF0">
    <property type="entry name" value="NONSENSE-MEDIATED MRNA DECAY FACTOR SMG8"/>
    <property type="match status" value="1"/>
</dbReference>
<name>A0A6J1MWG0_BICAN</name>
<reference evidence="7" key="1">
    <citation type="submission" date="2025-08" db="UniProtKB">
        <authorList>
            <consortium name="RefSeq"/>
        </authorList>
    </citation>
    <scope>IDENTIFICATION</scope>
</reference>
<dbReference type="Pfam" id="PF10220">
    <property type="entry name" value="Smg8_Smg9"/>
    <property type="match status" value="3"/>
</dbReference>
<comment type="similarity">
    <text evidence="1 4">Belongs to the SMG8 family.</text>
</comment>
<evidence type="ECO:0000256" key="1">
    <source>
        <dbReference type="ARBA" id="ARBA00006443"/>
    </source>
</evidence>
<dbReference type="GO" id="GO:0000184">
    <property type="term" value="P:nuclear-transcribed mRNA catabolic process, nonsense-mediated decay"/>
    <property type="evidence" value="ECO:0007669"/>
    <property type="project" value="UniProtKB-UniRule"/>
</dbReference>
<sequence>MTKVFSISNIPEFSKKERIVVVGVIGKSPYRYPNKTSPLLSGVQSEENDIECHWDERKGILYLHAVTYLDTKRLVSLATSLDEDSKSTVKDADAAHWLVAAGELAIESCRAIALIFHLCHIVVLSSPTHMFDLNYLQLFRAVDGYRAELTAATTEALLRAAAGGAWDTHGRPCCPRLLFHFRRAPSQLRRAPALLKKLEHAVEDQIYFILRKARIITNVCAKSLFAIPKNEEFVYMSSSEECGDARDVSALLRGLVRLCAGAEPGPQPQRSFRQFLQSHLDMALGDGFDDNVGKYAMSTSFFELPSAWSWRAAAQALAPIYLQAPAADAAGGALFDALATDVRFSQARCAKVLPIAQASYAEGLPPHYSSQHHLHKVGVALGVVDSMARGPLAAAARARLTAACAATWRTRTLCEAPSLTGHPCVLPHHDSSVEHSSGVRYVSACNCGRTKCSREDPYSVRAANHSFYTLAADECGTCKTLQAVHFPVFQPSTPSFRAAAVKGAEGSAARADGKEAEDEGAPPSPASPRSCWSPPDELSPGSADDDEDAPAPCGDADLELLAVHEPSAPEKSISRQPSTTEYLPGMLHTGSPAGLLPAFPSWSLVCLGASSLYSHSAGLPEHLQAGFLPHANHLLPWDCALAGRARGRHAPTVKIFFGYEYECGRGHRFVPAAPENGAGARFAAADVPLAAPCVCRAPGPARLARLHVVTPKAAVAVTLTPRVQPAPGRPAFTPGAGEPLRLSASAYWVLRFPFVYADERGVVPRSRALAGGCVLAPMFGLQAE</sequence>
<comment type="function">
    <text evidence="4">Involved in nonsense-mediated decay (NMD) of mRNAs containing premature stop codons.</text>
</comment>
<evidence type="ECO:0000256" key="5">
    <source>
        <dbReference type="SAM" id="MobiDB-lite"/>
    </source>
</evidence>
<accession>A0A6J1MWG0</accession>
<proteinExistence type="inferred from homology"/>
<dbReference type="OrthoDB" id="63589at2759"/>
<dbReference type="InterPro" id="IPR019354">
    <property type="entry name" value="SMG8-like"/>
</dbReference>
<protein>
    <recommendedName>
        <fullName evidence="3 4">Nonsense-mediated mRNA decay factor SMG8</fullName>
    </recommendedName>
</protein>
<keyword evidence="2 4" id="KW-0866">Nonsense-mediated mRNA decay</keyword>
<dbReference type="PANTHER" id="PTHR13091">
    <property type="entry name" value="AMPLIFIED IN BREAST CANCER 2-RELATED"/>
    <property type="match status" value="1"/>
</dbReference>
<evidence type="ECO:0000256" key="3">
    <source>
        <dbReference type="ARBA" id="ARBA00029509"/>
    </source>
</evidence>
<dbReference type="AlphaFoldDB" id="A0A6J1MWG0"/>
<evidence type="ECO:0000313" key="7">
    <source>
        <dbReference type="RefSeq" id="XP_023934831.2"/>
    </source>
</evidence>
<dbReference type="RefSeq" id="XP_023934831.2">
    <property type="nucleotide sequence ID" value="XM_024079063.2"/>
</dbReference>
<evidence type="ECO:0000256" key="2">
    <source>
        <dbReference type="ARBA" id="ARBA00023161"/>
    </source>
</evidence>
<evidence type="ECO:0000256" key="4">
    <source>
        <dbReference type="RuleBase" id="RU367133"/>
    </source>
</evidence>
<evidence type="ECO:0000313" key="6">
    <source>
        <dbReference type="Proteomes" id="UP001652582"/>
    </source>
</evidence>